<dbReference type="RefSeq" id="WP_185672027.1">
    <property type="nucleotide sequence ID" value="NZ_JACJVP010000044.1"/>
</dbReference>
<accession>A0A7X0VHI1</accession>
<feature type="domain" description="Type III secretion system flagellar brake protein YcgR PilZN" evidence="2">
    <location>
        <begin position="5"/>
        <end position="94"/>
    </location>
</feature>
<evidence type="ECO:0000313" key="4">
    <source>
        <dbReference type="Proteomes" id="UP000547209"/>
    </source>
</evidence>
<dbReference type="Pfam" id="PF12945">
    <property type="entry name" value="PilZNR"/>
    <property type="match status" value="1"/>
</dbReference>
<dbReference type="AlphaFoldDB" id="A0A7X0VHI1"/>
<reference evidence="3 4" key="1">
    <citation type="submission" date="2020-08" db="EMBL/GenBank/DDBJ databases">
        <title>Cohnella phylogeny.</title>
        <authorList>
            <person name="Dunlap C."/>
        </authorList>
    </citation>
    <scope>NUCLEOTIDE SEQUENCE [LARGE SCALE GENOMIC DNA]</scope>
    <source>
        <strain evidence="3 4">DSM 28246</strain>
    </source>
</reference>
<feature type="domain" description="PilZ" evidence="1">
    <location>
        <begin position="103"/>
        <end position="210"/>
    </location>
</feature>
<dbReference type="Proteomes" id="UP000547209">
    <property type="component" value="Unassembled WGS sequence"/>
</dbReference>
<sequence length="218" mass="25022">MLPNINQTLYIQILTPDADASAATTLRSRLADADEPSLYFEIPIDEKSGRLQRLQTGEELRLTYFTSDGVKHQFVTSVVGFRQEAVNLVAVRKPAPEDISREQRRSFLRVEAQLEVAVRFGEKLRFTALTDDVGGGGLSFRCERKWPITPNTKIHCWLLLSYRSGSVSHAQFEGEVVRVVPVEPNHHLVMMRFEDIQDADQQKIIRFCFERQLDMRKD</sequence>
<keyword evidence="4" id="KW-1185">Reference proteome</keyword>
<dbReference type="GO" id="GO:0035438">
    <property type="term" value="F:cyclic-di-GMP binding"/>
    <property type="evidence" value="ECO:0007669"/>
    <property type="project" value="InterPro"/>
</dbReference>
<gene>
    <name evidence="3" type="ORF">H7C19_26155</name>
</gene>
<dbReference type="SUPFAM" id="SSF141371">
    <property type="entry name" value="PilZ domain-like"/>
    <property type="match status" value="1"/>
</dbReference>
<dbReference type="Gene3D" id="2.40.10.220">
    <property type="entry name" value="predicted glycosyltransferase like domains"/>
    <property type="match status" value="1"/>
</dbReference>
<dbReference type="EMBL" id="JACJVP010000044">
    <property type="protein sequence ID" value="MBB6674170.1"/>
    <property type="molecule type" value="Genomic_DNA"/>
</dbReference>
<name>A0A7X0VHI1_9BACL</name>
<evidence type="ECO:0000313" key="3">
    <source>
        <dbReference type="EMBL" id="MBB6674170.1"/>
    </source>
</evidence>
<dbReference type="InterPro" id="IPR009926">
    <property type="entry name" value="T3SS_YcgR_PilZN"/>
</dbReference>
<dbReference type="Pfam" id="PF07238">
    <property type="entry name" value="PilZ"/>
    <property type="match status" value="1"/>
</dbReference>
<comment type="caution">
    <text evidence="3">The sequence shown here is derived from an EMBL/GenBank/DDBJ whole genome shotgun (WGS) entry which is preliminary data.</text>
</comment>
<proteinExistence type="predicted"/>
<evidence type="ECO:0000259" key="2">
    <source>
        <dbReference type="Pfam" id="PF12945"/>
    </source>
</evidence>
<organism evidence="3 4">
    <name type="scientific">Cohnella nanjingensis</name>
    <dbReference type="NCBI Taxonomy" id="1387779"/>
    <lineage>
        <taxon>Bacteria</taxon>
        <taxon>Bacillati</taxon>
        <taxon>Bacillota</taxon>
        <taxon>Bacilli</taxon>
        <taxon>Bacillales</taxon>
        <taxon>Paenibacillaceae</taxon>
        <taxon>Cohnella</taxon>
    </lineage>
</organism>
<protein>
    <submittedName>
        <fullName evidence="3">PilZ domain-containing protein</fullName>
    </submittedName>
</protein>
<evidence type="ECO:0000259" key="1">
    <source>
        <dbReference type="Pfam" id="PF07238"/>
    </source>
</evidence>
<dbReference type="InterPro" id="IPR009875">
    <property type="entry name" value="PilZ_domain"/>
</dbReference>